<evidence type="ECO:0000313" key="3">
    <source>
        <dbReference type="Proteomes" id="UP001140502"/>
    </source>
</evidence>
<sequence>MSSRQLRKLQKQRELEEAQRLADKESEESEEESAPVAAPKPRVSLFAALGGDDDDAQDEDEEQEEEQAKEEVSEEQQPITSGKSKKKKKKKKKKATSSAAAVPEEDEIDKAIKELNITTNAENTPAAASAQSARRINELLTINPYHLRAVNEMRNLFGREVIESAEAEEEQERNRHRRGQMQREVDLETFLRSPPGAPKLPEVSLRRNVFIQGREHWPRQSAGGLTMKEVAKAPDGSWTEYAYSHDKNYDAVQAFFFACVQIGDPMRMVHLLKEVPYHVSTLLQVSSVAKQDQNMALAAELCERALFTFGRVTTSAFRQNIEQGKARLDFRRPENRQFWLAGYHYLKSLIRKGTYRTALEWAKLLYSLDPKDPYSMRHFIHVLAIRAHEAHWLIDFLNEVEKTSENRDTIYLRQTLVLAHLQLGDTTRAAEELEKGMRRVPWLYCALFQELNLDTPPSIWGINADSNDRSFWVKLYIHQAKDLWNNAQAIPVLERVANTLEKVDTGVLPKDDSPADQGATRLAFLELQTSLMALVPRELLDAQPNYEFDPLPPAEADNIFTSDGTQLPWRERQRQNEAPPSEIEARMRNMFARHAAAVDNPAEGQDMELAALLDDEELQRDLEEQARAGNQAGLLNRLMQLLGVTTGPTGEIDEAAAGHQGNEDEDDRPEQPGPEAERGPNGDGVPGAWPEDDR</sequence>
<feature type="region of interest" description="Disordered" evidence="1">
    <location>
        <begin position="552"/>
        <end position="581"/>
    </location>
</feature>
<feature type="compositionally biased region" description="Basic residues" evidence="1">
    <location>
        <begin position="83"/>
        <end position="95"/>
    </location>
</feature>
<comment type="caution">
    <text evidence="2">The sequence shown here is derived from an EMBL/GenBank/DDBJ whole genome shotgun (WGS) entry which is preliminary data.</text>
</comment>
<proteinExistence type="predicted"/>
<organism evidence="2 3">
    <name type="scientific">Fusarium piperis</name>
    <dbReference type="NCBI Taxonomy" id="1435070"/>
    <lineage>
        <taxon>Eukaryota</taxon>
        <taxon>Fungi</taxon>
        <taxon>Dikarya</taxon>
        <taxon>Ascomycota</taxon>
        <taxon>Pezizomycotina</taxon>
        <taxon>Sordariomycetes</taxon>
        <taxon>Hypocreomycetidae</taxon>
        <taxon>Hypocreales</taxon>
        <taxon>Nectriaceae</taxon>
        <taxon>Fusarium</taxon>
        <taxon>Fusarium solani species complex</taxon>
    </lineage>
</organism>
<accession>A0A9W9BI37</accession>
<dbReference type="GO" id="GO:0072344">
    <property type="term" value="P:rescue of stalled ribosome"/>
    <property type="evidence" value="ECO:0007669"/>
    <property type="project" value="TreeGrafter"/>
</dbReference>
<dbReference type="GO" id="GO:1990112">
    <property type="term" value="C:RQC complex"/>
    <property type="evidence" value="ECO:0007669"/>
    <property type="project" value="TreeGrafter"/>
</dbReference>
<feature type="region of interest" description="Disordered" evidence="1">
    <location>
        <begin position="1"/>
        <end position="104"/>
    </location>
</feature>
<feature type="region of interest" description="Disordered" evidence="1">
    <location>
        <begin position="648"/>
        <end position="694"/>
    </location>
</feature>
<evidence type="ECO:0008006" key="4">
    <source>
        <dbReference type="Google" id="ProtNLM"/>
    </source>
</evidence>
<dbReference type="PANTHER" id="PTHR22684">
    <property type="entry name" value="NULP1-RELATED"/>
    <property type="match status" value="1"/>
</dbReference>
<dbReference type="PANTHER" id="PTHR22684:SF0">
    <property type="entry name" value="RIBOSOME QUALITY CONTROL COMPLEX SUBUNIT TCF25"/>
    <property type="match status" value="1"/>
</dbReference>
<dbReference type="EMBL" id="JAPEUR010000261">
    <property type="protein sequence ID" value="KAJ4313331.1"/>
    <property type="molecule type" value="Genomic_DNA"/>
</dbReference>
<dbReference type="Proteomes" id="UP001140502">
    <property type="component" value="Unassembled WGS sequence"/>
</dbReference>
<reference evidence="2" key="1">
    <citation type="submission" date="2022-10" db="EMBL/GenBank/DDBJ databases">
        <title>Tapping the CABI collections for fungal endophytes: first genome assemblies for Collariella, Neodidymelliopsis, Ascochyta clinopodiicola, Didymella pomorum, Didymosphaeria variabile, Neocosmospora piperis and Neocucurbitaria cava.</title>
        <authorList>
            <person name="Hill R."/>
        </authorList>
    </citation>
    <scope>NUCLEOTIDE SEQUENCE</scope>
    <source>
        <strain evidence="2">IMI 366586</strain>
    </source>
</reference>
<evidence type="ECO:0000256" key="1">
    <source>
        <dbReference type="SAM" id="MobiDB-lite"/>
    </source>
</evidence>
<dbReference type="Pfam" id="PF04910">
    <property type="entry name" value="Tcf25"/>
    <property type="match status" value="1"/>
</dbReference>
<gene>
    <name evidence="2" type="ORF">N0V84_009460</name>
</gene>
<dbReference type="OrthoDB" id="205993at2759"/>
<dbReference type="AlphaFoldDB" id="A0A9W9BI37"/>
<feature type="compositionally biased region" description="Acidic residues" evidence="1">
    <location>
        <begin position="51"/>
        <end position="74"/>
    </location>
</feature>
<evidence type="ECO:0000313" key="2">
    <source>
        <dbReference type="EMBL" id="KAJ4313331.1"/>
    </source>
</evidence>
<name>A0A9W9BI37_9HYPO</name>
<feature type="compositionally biased region" description="Basic and acidic residues" evidence="1">
    <location>
        <begin position="11"/>
        <end position="24"/>
    </location>
</feature>
<dbReference type="InterPro" id="IPR006994">
    <property type="entry name" value="TCF25/Rqc1"/>
</dbReference>
<feature type="compositionally biased region" description="Basic residues" evidence="1">
    <location>
        <begin position="1"/>
        <end position="10"/>
    </location>
</feature>
<dbReference type="GO" id="GO:1990116">
    <property type="term" value="P:ribosome-associated ubiquitin-dependent protein catabolic process"/>
    <property type="evidence" value="ECO:0007669"/>
    <property type="project" value="TreeGrafter"/>
</dbReference>
<keyword evidence="3" id="KW-1185">Reference proteome</keyword>
<protein>
    <recommendedName>
        <fullName evidence="4">Transcription factor 25</fullName>
    </recommendedName>
</protein>